<feature type="compositionally biased region" description="Polar residues" evidence="1">
    <location>
        <begin position="149"/>
        <end position="159"/>
    </location>
</feature>
<reference evidence="2" key="1">
    <citation type="submission" date="2021-02" db="EMBL/GenBank/DDBJ databases">
        <authorList>
            <person name="Nowell W R."/>
        </authorList>
    </citation>
    <scope>NUCLEOTIDE SEQUENCE</scope>
</reference>
<dbReference type="Proteomes" id="UP000663854">
    <property type="component" value="Unassembled WGS sequence"/>
</dbReference>
<gene>
    <name evidence="2" type="ORF">PYM288_LOCUS8399</name>
</gene>
<organism evidence="2 3">
    <name type="scientific">Rotaria sordida</name>
    <dbReference type="NCBI Taxonomy" id="392033"/>
    <lineage>
        <taxon>Eukaryota</taxon>
        <taxon>Metazoa</taxon>
        <taxon>Spiralia</taxon>
        <taxon>Gnathifera</taxon>
        <taxon>Rotifera</taxon>
        <taxon>Eurotatoria</taxon>
        <taxon>Bdelloidea</taxon>
        <taxon>Philodinida</taxon>
        <taxon>Philodinidae</taxon>
        <taxon>Rotaria</taxon>
    </lineage>
</organism>
<evidence type="ECO:0000313" key="3">
    <source>
        <dbReference type="Proteomes" id="UP000663854"/>
    </source>
</evidence>
<proteinExistence type="predicted"/>
<evidence type="ECO:0000313" key="2">
    <source>
        <dbReference type="EMBL" id="CAF0878108.1"/>
    </source>
</evidence>
<evidence type="ECO:0000256" key="1">
    <source>
        <dbReference type="SAM" id="MobiDB-lite"/>
    </source>
</evidence>
<sequence length="159" mass="17158">MSGLKLDLPGLGEQQLEVMKPKVTIVDDLLILEATLVTKGASLDTGVPIKLSARPKLVGDSKIMLEELQVEGPDIVEPEKFAQFAQNLLNPLIDFARMDRRDHAFRLADLKVGGGGVSGDGKLLLVPKIMEVPKILEVPKTTEAPKTPTGDSQLVQPSK</sequence>
<dbReference type="EMBL" id="CAJNOH010000112">
    <property type="protein sequence ID" value="CAF0878108.1"/>
    <property type="molecule type" value="Genomic_DNA"/>
</dbReference>
<accession>A0A813XZB7</accession>
<name>A0A813XZB7_9BILA</name>
<comment type="caution">
    <text evidence="2">The sequence shown here is derived from an EMBL/GenBank/DDBJ whole genome shotgun (WGS) entry which is preliminary data.</text>
</comment>
<dbReference type="AlphaFoldDB" id="A0A813XZB7"/>
<protein>
    <submittedName>
        <fullName evidence="2">Uncharacterized protein</fullName>
    </submittedName>
</protein>
<feature type="region of interest" description="Disordered" evidence="1">
    <location>
        <begin position="140"/>
        <end position="159"/>
    </location>
</feature>